<evidence type="ECO:0000313" key="7">
    <source>
        <dbReference type="EMBL" id="MRG98395.1"/>
    </source>
</evidence>
<dbReference type="InterPro" id="IPR001940">
    <property type="entry name" value="Peptidase_S1C"/>
</dbReference>
<evidence type="ECO:0000259" key="6">
    <source>
        <dbReference type="PROSITE" id="PS50106"/>
    </source>
</evidence>
<dbReference type="PANTHER" id="PTHR43343">
    <property type="entry name" value="PEPTIDASE S12"/>
    <property type="match status" value="1"/>
</dbReference>
<comment type="similarity">
    <text evidence="1">Belongs to the peptidase S1C family.</text>
</comment>
<feature type="domain" description="PDZ" evidence="6">
    <location>
        <begin position="269"/>
        <end position="366"/>
    </location>
</feature>
<evidence type="ECO:0000256" key="1">
    <source>
        <dbReference type="ARBA" id="ARBA00010541"/>
    </source>
</evidence>
<dbReference type="AlphaFoldDB" id="A0A6N7Q6R4"/>
<proteinExistence type="inferred from homology"/>
<dbReference type="Pfam" id="PF13180">
    <property type="entry name" value="PDZ_2"/>
    <property type="match status" value="1"/>
</dbReference>
<reference evidence="7 8" key="1">
    <citation type="submission" date="2019-10" db="EMBL/GenBank/DDBJ databases">
        <title>A soil myxobacterium in the family Polyangiaceae.</title>
        <authorList>
            <person name="Li Y."/>
            <person name="Wang J."/>
        </authorList>
    </citation>
    <scope>NUCLEOTIDE SEQUENCE [LARGE SCALE GENOMIC DNA]</scope>
    <source>
        <strain evidence="7 8">DSM 14734</strain>
    </source>
</reference>
<sequence>MKTASKVLGILLLIAAVFTVGFFIGRSRQGPPPPRSYELAPPAEPTPPQQQQPIPLDLTAEERRDIDVFRRASSSVVFITSIAVQRNLFSFDVMQIPQGTGTGFVWDDAGHVVTNFHVIQQGDRFSVTLADQSEWDAKVVGTAPEKDLAVLKIEAPKPKLVPLPVGRSRELLVGQRVLAVGNPFGLDHSLTVGVVSALGRELTSPIGRKIRDVIQTDAAINPGNSGGPLLDSSGRLIGVNTAIYSPSGASSGIGFAIPVDTVVRLVPQLIEKGRASVAGIGLEVSPTLDRAARRAGIEGVVVYDVIEGSPAEKVGLAGVRVTRNKRVVLGDVIVAVDGKRVRTNEELLDAFDHVGPGHQVKLSVIREGKEREVAVEIVAM</sequence>
<keyword evidence="2" id="KW-0645">Protease</keyword>
<evidence type="ECO:0000256" key="3">
    <source>
        <dbReference type="ARBA" id="ARBA00022801"/>
    </source>
</evidence>
<dbReference type="InterPro" id="IPR043504">
    <property type="entry name" value="Peptidase_S1_PA_chymotrypsin"/>
</dbReference>
<keyword evidence="3" id="KW-0378">Hydrolase</keyword>
<dbReference type="SMART" id="SM00228">
    <property type="entry name" value="PDZ"/>
    <property type="match status" value="1"/>
</dbReference>
<organism evidence="7 8">
    <name type="scientific">Polyangium spumosum</name>
    <dbReference type="NCBI Taxonomy" id="889282"/>
    <lineage>
        <taxon>Bacteria</taxon>
        <taxon>Pseudomonadati</taxon>
        <taxon>Myxococcota</taxon>
        <taxon>Polyangia</taxon>
        <taxon>Polyangiales</taxon>
        <taxon>Polyangiaceae</taxon>
        <taxon>Polyangium</taxon>
    </lineage>
</organism>
<dbReference type="Proteomes" id="UP000440224">
    <property type="component" value="Unassembled WGS sequence"/>
</dbReference>
<dbReference type="PANTHER" id="PTHR43343:SF3">
    <property type="entry name" value="PROTEASE DO-LIKE 8, CHLOROPLASTIC"/>
    <property type="match status" value="1"/>
</dbReference>
<keyword evidence="8" id="KW-1185">Reference proteome</keyword>
<dbReference type="PRINTS" id="PR00834">
    <property type="entry name" value="PROTEASES2C"/>
</dbReference>
<dbReference type="InterPro" id="IPR036034">
    <property type="entry name" value="PDZ_sf"/>
</dbReference>
<dbReference type="InterPro" id="IPR051201">
    <property type="entry name" value="Chloro_Bact_Ser_Proteases"/>
</dbReference>
<dbReference type="GO" id="GO:0006508">
    <property type="term" value="P:proteolysis"/>
    <property type="evidence" value="ECO:0007669"/>
    <property type="project" value="UniProtKB-KW"/>
</dbReference>
<dbReference type="FunFam" id="2.40.10.10:FF:000001">
    <property type="entry name" value="Periplasmic serine protease DegS"/>
    <property type="match status" value="1"/>
</dbReference>
<dbReference type="OrthoDB" id="9758917at2"/>
<keyword evidence="4" id="KW-0720">Serine protease</keyword>
<comment type="caution">
    <text evidence="7">The sequence shown here is derived from an EMBL/GenBank/DDBJ whole genome shotgun (WGS) entry which is preliminary data.</text>
</comment>
<dbReference type="GO" id="GO:0004252">
    <property type="term" value="F:serine-type endopeptidase activity"/>
    <property type="evidence" value="ECO:0007669"/>
    <property type="project" value="InterPro"/>
</dbReference>
<protein>
    <submittedName>
        <fullName evidence="7">PDZ domain-containing protein</fullName>
    </submittedName>
</protein>
<dbReference type="EMBL" id="WJIE01000030">
    <property type="protein sequence ID" value="MRG98395.1"/>
    <property type="molecule type" value="Genomic_DNA"/>
</dbReference>
<evidence type="ECO:0000256" key="2">
    <source>
        <dbReference type="ARBA" id="ARBA00022670"/>
    </source>
</evidence>
<evidence type="ECO:0000256" key="5">
    <source>
        <dbReference type="SAM" id="MobiDB-lite"/>
    </source>
</evidence>
<dbReference type="Gene3D" id="2.40.10.10">
    <property type="entry name" value="Trypsin-like serine proteases"/>
    <property type="match status" value="2"/>
</dbReference>
<evidence type="ECO:0000313" key="8">
    <source>
        <dbReference type="Proteomes" id="UP000440224"/>
    </source>
</evidence>
<dbReference type="Gene3D" id="2.30.42.10">
    <property type="match status" value="1"/>
</dbReference>
<dbReference type="SUPFAM" id="SSF50156">
    <property type="entry name" value="PDZ domain-like"/>
    <property type="match status" value="1"/>
</dbReference>
<name>A0A6N7Q6R4_9BACT</name>
<evidence type="ECO:0000256" key="4">
    <source>
        <dbReference type="ARBA" id="ARBA00022825"/>
    </source>
</evidence>
<accession>A0A6N7Q6R4</accession>
<gene>
    <name evidence="7" type="ORF">GF068_41745</name>
</gene>
<dbReference type="SUPFAM" id="SSF50494">
    <property type="entry name" value="Trypsin-like serine proteases"/>
    <property type="match status" value="1"/>
</dbReference>
<dbReference type="Pfam" id="PF13365">
    <property type="entry name" value="Trypsin_2"/>
    <property type="match status" value="1"/>
</dbReference>
<dbReference type="PROSITE" id="PS50106">
    <property type="entry name" value="PDZ"/>
    <property type="match status" value="1"/>
</dbReference>
<dbReference type="RefSeq" id="WP_153825156.1">
    <property type="nucleotide sequence ID" value="NZ_WJIE01000030.1"/>
</dbReference>
<dbReference type="InterPro" id="IPR001478">
    <property type="entry name" value="PDZ"/>
</dbReference>
<dbReference type="InterPro" id="IPR009003">
    <property type="entry name" value="Peptidase_S1_PA"/>
</dbReference>
<feature type="region of interest" description="Disordered" evidence="5">
    <location>
        <begin position="29"/>
        <end position="53"/>
    </location>
</feature>